<comment type="subcellular location">
    <subcellularLocation>
        <location evidence="1">Membrane</location>
        <topology evidence="1">Multi-pass membrane protein</topology>
    </subcellularLocation>
</comment>
<evidence type="ECO:0000313" key="5">
    <source>
        <dbReference type="EMBL" id="KAK2712622.1"/>
    </source>
</evidence>
<name>A0AA88HX75_ARTSF</name>
<dbReference type="PROSITE" id="PS50850">
    <property type="entry name" value="MFS"/>
    <property type="match status" value="1"/>
</dbReference>
<feature type="transmembrane region" description="Helical" evidence="3">
    <location>
        <begin position="188"/>
        <end position="207"/>
    </location>
</feature>
<dbReference type="Proteomes" id="UP001187531">
    <property type="component" value="Unassembled WGS sequence"/>
</dbReference>
<dbReference type="Gene3D" id="1.20.1250.20">
    <property type="entry name" value="MFS general substrate transporter like domains"/>
    <property type="match status" value="2"/>
</dbReference>
<dbReference type="EMBL" id="JAVRJZ010000015">
    <property type="protein sequence ID" value="KAK2712622.1"/>
    <property type="molecule type" value="Genomic_DNA"/>
</dbReference>
<dbReference type="Pfam" id="PF07690">
    <property type="entry name" value="MFS_1"/>
    <property type="match status" value="1"/>
</dbReference>
<feature type="transmembrane region" description="Helical" evidence="3">
    <location>
        <begin position="400"/>
        <end position="418"/>
    </location>
</feature>
<feature type="transmembrane region" description="Helical" evidence="3">
    <location>
        <begin position="458"/>
        <end position="480"/>
    </location>
</feature>
<keyword evidence="3" id="KW-0812">Transmembrane</keyword>
<dbReference type="AlphaFoldDB" id="A0AA88HX75"/>
<dbReference type="SUPFAM" id="SSF103473">
    <property type="entry name" value="MFS general substrate transporter"/>
    <property type="match status" value="1"/>
</dbReference>
<feature type="transmembrane region" description="Helical" evidence="3">
    <location>
        <begin position="30"/>
        <end position="56"/>
    </location>
</feature>
<dbReference type="InterPro" id="IPR020846">
    <property type="entry name" value="MFS_dom"/>
</dbReference>
<sequence length="521" mass="57244">MNKVSNGEKQKMEFEKDFEEEKPVPPDGGWGWLILIAATMTMMFIPSTITTFGVFVPDLRSKYDASTSQISWIPAISCAVWNLSAPFAAGCLSLYSHRRLTIFGSVLLVIGLIIGAFAESLMVVYISFGVLAGLGIAFASQQGILLVQEYFQEKRALANGIMLAGASIGQMIVPILLQIFLLEYGVSGTMLLLSGIAMQGIIAGALFQPSRWHLRYPDIIVLPLKYTKLPGTDGTKKNNQLDCEGNDTEDHEKEIMKRNFDLAGSLVDIHNMGSMHSLSQMKANELKKRRRPIPPSKRVRPPPRPLWLCWLPHFPPLHALFNFALVKNVFFVLCTVSTAFGRFVYQEVNTLVPPMAREMGISPGNSAALLSLLALTDTVARLVVPVLSEKIKHKVSRIQIYAVNYLVKAVACLGIAFATDYVTLATFCCIYGVGMGGNTGISMIIMAENLGLELLPMAFGLSLGFNAIIYFGGLPLIGAIRDVTGSYQACFIVMAGCLIFCFLIWLILPLSDWIKRRKGQA</sequence>
<dbReference type="InterPro" id="IPR036259">
    <property type="entry name" value="MFS_trans_sf"/>
</dbReference>
<keyword evidence="6" id="KW-1185">Reference proteome</keyword>
<protein>
    <recommendedName>
        <fullName evidence="4">Major facilitator superfamily (MFS) profile domain-containing protein</fullName>
    </recommendedName>
</protein>
<keyword evidence="3" id="KW-0472">Membrane</keyword>
<gene>
    <name evidence="5" type="ORF">QYM36_011344</name>
</gene>
<feature type="transmembrane region" description="Helical" evidence="3">
    <location>
        <begin position="100"/>
        <end position="118"/>
    </location>
</feature>
<dbReference type="PANTHER" id="PTHR11360">
    <property type="entry name" value="MONOCARBOXYLATE TRANSPORTER"/>
    <property type="match status" value="1"/>
</dbReference>
<dbReference type="PANTHER" id="PTHR11360:SF284">
    <property type="entry name" value="EG:103B4.3 PROTEIN-RELATED"/>
    <property type="match status" value="1"/>
</dbReference>
<dbReference type="GO" id="GO:0016020">
    <property type="term" value="C:membrane"/>
    <property type="evidence" value="ECO:0007669"/>
    <property type="project" value="UniProtKB-SubCell"/>
</dbReference>
<dbReference type="InterPro" id="IPR011701">
    <property type="entry name" value="MFS"/>
</dbReference>
<feature type="transmembrane region" description="Helical" evidence="3">
    <location>
        <begin position="424"/>
        <end position="446"/>
    </location>
</feature>
<dbReference type="InterPro" id="IPR050327">
    <property type="entry name" value="Proton-linked_MCT"/>
</dbReference>
<feature type="transmembrane region" description="Helical" evidence="3">
    <location>
        <begin position="159"/>
        <end position="182"/>
    </location>
</feature>
<comment type="caution">
    <text evidence="5">The sequence shown here is derived from an EMBL/GenBank/DDBJ whole genome shotgun (WGS) entry which is preliminary data.</text>
</comment>
<evidence type="ECO:0000256" key="2">
    <source>
        <dbReference type="SAM" id="MobiDB-lite"/>
    </source>
</evidence>
<evidence type="ECO:0000256" key="3">
    <source>
        <dbReference type="SAM" id="Phobius"/>
    </source>
</evidence>
<proteinExistence type="predicted"/>
<organism evidence="5 6">
    <name type="scientific">Artemia franciscana</name>
    <name type="common">Brine shrimp</name>
    <name type="synonym">Artemia sanfranciscana</name>
    <dbReference type="NCBI Taxonomy" id="6661"/>
    <lineage>
        <taxon>Eukaryota</taxon>
        <taxon>Metazoa</taxon>
        <taxon>Ecdysozoa</taxon>
        <taxon>Arthropoda</taxon>
        <taxon>Crustacea</taxon>
        <taxon>Branchiopoda</taxon>
        <taxon>Anostraca</taxon>
        <taxon>Artemiidae</taxon>
        <taxon>Artemia</taxon>
    </lineage>
</organism>
<accession>A0AA88HX75</accession>
<keyword evidence="3" id="KW-1133">Transmembrane helix</keyword>
<evidence type="ECO:0000313" key="6">
    <source>
        <dbReference type="Proteomes" id="UP001187531"/>
    </source>
</evidence>
<feature type="domain" description="Major facilitator superfamily (MFS) profile" evidence="4">
    <location>
        <begin position="34"/>
        <end position="513"/>
    </location>
</feature>
<reference evidence="5" key="1">
    <citation type="submission" date="2023-07" db="EMBL/GenBank/DDBJ databases">
        <title>Chromosome-level genome assembly of Artemia franciscana.</title>
        <authorList>
            <person name="Jo E."/>
        </authorList>
    </citation>
    <scope>NUCLEOTIDE SEQUENCE</scope>
    <source>
        <tissue evidence="5">Whole body</tissue>
    </source>
</reference>
<feature type="transmembrane region" description="Helical" evidence="3">
    <location>
        <begin position="124"/>
        <end position="147"/>
    </location>
</feature>
<evidence type="ECO:0000259" key="4">
    <source>
        <dbReference type="PROSITE" id="PS50850"/>
    </source>
</evidence>
<feature type="region of interest" description="Disordered" evidence="2">
    <location>
        <begin position="1"/>
        <end position="23"/>
    </location>
</feature>
<evidence type="ECO:0000256" key="1">
    <source>
        <dbReference type="ARBA" id="ARBA00004141"/>
    </source>
</evidence>
<feature type="transmembrane region" description="Helical" evidence="3">
    <location>
        <begin position="486"/>
        <end position="508"/>
    </location>
</feature>
<dbReference type="GO" id="GO:0008028">
    <property type="term" value="F:monocarboxylic acid transmembrane transporter activity"/>
    <property type="evidence" value="ECO:0007669"/>
    <property type="project" value="TreeGrafter"/>
</dbReference>